<dbReference type="EMBL" id="BASZ01000004">
    <property type="protein sequence ID" value="GAD48812.1"/>
    <property type="molecule type" value="Genomic_DNA"/>
</dbReference>
<feature type="region of interest" description="Disordered" evidence="1">
    <location>
        <begin position="119"/>
        <end position="138"/>
    </location>
</feature>
<evidence type="ECO:0000256" key="1">
    <source>
        <dbReference type="SAM" id="MobiDB-lite"/>
    </source>
</evidence>
<proteinExistence type="predicted"/>
<organism evidence="2 3">
    <name type="scientific">Caenibius tardaugens NBRC 16725</name>
    <dbReference type="NCBI Taxonomy" id="1219035"/>
    <lineage>
        <taxon>Bacteria</taxon>
        <taxon>Pseudomonadati</taxon>
        <taxon>Pseudomonadota</taxon>
        <taxon>Alphaproteobacteria</taxon>
        <taxon>Sphingomonadales</taxon>
        <taxon>Erythrobacteraceae</taxon>
        <taxon>Caenibius</taxon>
    </lineage>
</organism>
<name>U2YKL1_9SPHN</name>
<dbReference type="InterPro" id="IPR021333">
    <property type="entry name" value="DUF2946"/>
</dbReference>
<dbReference type="Pfam" id="PF11162">
    <property type="entry name" value="DUF2946"/>
    <property type="match status" value="1"/>
</dbReference>
<sequence>MTHRVLSTSWHAGTLWLFALLLLATSLLMPRGFMPAPDAHGVIRVMLCTGTGPASMTMVIPFDKDHQDHDGHKDGQPDKTCAFASNAAPLAAADNVRLPAPIAGFDLHRNGAPLVGLAPGRGMAAPPPPSQAPPVALS</sequence>
<evidence type="ECO:0008006" key="4">
    <source>
        <dbReference type="Google" id="ProtNLM"/>
    </source>
</evidence>
<dbReference type="Proteomes" id="UP000016568">
    <property type="component" value="Unassembled WGS sequence"/>
</dbReference>
<evidence type="ECO:0000313" key="3">
    <source>
        <dbReference type="Proteomes" id="UP000016568"/>
    </source>
</evidence>
<reference evidence="2 3" key="1">
    <citation type="submission" date="2013-09" db="EMBL/GenBank/DDBJ databases">
        <title>Whole genome shotgun sequence of Novosphingobium tardaugens NBRC 16725.</title>
        <authorList>
            <person name="Isaki S."/>
            <person name="Hosoyama A."/>
            <person name="Tsuchikane K."/>
            <person name="Katsumata H."/>
            <person name="Ando Y."/>
            <person name="Yamazaki S."/>
            <person name="Fujita N."/>
        </authorList>
    </citation>
    <scope>NUCLEOTIDE SEQUENCE [LARGE SCALE GENOMIC DNA]</scope>
    <source>
        <strain evidence="2 3">NBRC 16725</strain>
    </source>
</reference>
<evidence type="ECO:0000313" key="2">
    <source>
        <dbReference type="EMBL" id="GAD48812.1"/>
    </source>
</evidence>
<dbReference type="KEGG" id="ntd:EGO55_09165"/>
<protein>
    <recommendedName>
        <fullName evidence="4">DUF2946 domain-containing protein</fullName>
    </recommendedName>
</protein>
<dbReference type="AlphaFoldDB" id="U2YKL1"/>
<gene>
    <name evidence="2" type="ORF">NT2_04_02240</name>
</gene>
<dbReference type="RefSeq" id="WP_021689719.1">
    <property type="nucleotide sequence ID" value="NZ_BASZ01000004.1"/>
</dbReference>
<keyword evidence="3" id="KW-1185">Reference proteome</keyword>
<accession>U2YKL1</accession>
<comment type="caution">
    <text evidence="2">The sequence shown here is derived from an EMBL/GenBank/DDBJ whole genome shotgun (WGS) entry which is preliminary data.</text>
</comment>
<dbReference type="eggNOG" id="ENOG5030ZDH">
    <property type="taxonomic scope" value="Bacteria"/>
</dbReference>